<name>A0ABZ1Y056_9ACTN</name>
<sequence>MSVTASWSRVMDLLGRHAPVDHGALPGPATEEMLTTAEERMGLRLPEDLRTWLLLNNLDLPEDEADDEVQCCGFDGFPDEGVFFLGVRAIERLYANRRSPAGFDPPDQPDTPFWRNEWIPFLSDQDGWTGRFVDARDGRVGRWFVGEPTVTGTYESLADYFDSVAESLTRIADGSHPTGRLSEGRIVWL</sequence>
<dbReference type="Gene3D" id="3.40.1580.10">
    <property type="entry name" value="SMI1/KNR4-like"/>
    <property type="match status" value="1"/>
</dbReference>
<dbReference type="RefSeq" id="WP_371232686.1">
    <property type="nucleotide sequence ID" value="NZ_CP109207.1"/>
</dbReference>
<dbReference type="SMART" id="SM00860">
    <property type="entry name" value="SMI1_KNR4"/>
    <property type="match status" value="1"/>
</dbReference>
<feature type="domain" description="Knr4/Smi1-like" evidence="1">
    <location>
        <begin position="28"/>
        <end position="163"/>
    </location>
</feature>
<dbReference type="EMBL" id="CP109207">
    <property type="protein sequence ID" value="WUU52823.1"/>
    <property type="molecule type" value="Genomic_DNA"/>
</dbReference>
<organism evidence="2">
    <name type="scientific">Streptomyces althioticus</name>
    <dbReference type="NCBI Taxonomy" id="83380"/>
    <lineage>
        <taxon>Bacteria</taxon>
        <taxon>Bacillati</taxon>
        <taxon>Actinomycetota</taxon>
        <taxon>Actinomycetes</taxon>
        <taxon>Kitasatosporales</taxon>
        <taxon>Streptomycetaceae</taxon>
        <taxon>Streptomyces</taxon>
        <taxon>Streptomyces althioticus group</taxon>
    </lineage>
</organism>
<accession>A0ABZ1Y056</accession>
<protein>
    <submittedName>
        <fullName evidence="2">SMI1/KNR4 family protein</fullName>
    </submittedName>
</protein>
<dbReference type="InterPro" id="IPR018958">
    <property type="entry name" value="Knr4/Smi1-like_dom"/>
</dbReference>
<dbReference type="InterPro" id="IPR037883">
    <property type="entry name" value="Knr4/Smi1-like_sf"/>
</dbReference>
<dbReference type="SUPFAM" id="SSF160631">
    <property type="entry name" value="SMI1/KNR4-like"/>
    <property type="match status" value="1"/>
</dbReference>
<evidence type="ECO:0000313" key="2">
    <source>
        <dbReference type="EMBL" id="WUU52823.1"/>
    </source>
</evidence>
<dbReference type="Pfam" id="PF09346">
    <property type="entry name" value="SMI1_KNR4"/>
    <property type="match status" value="1"/>
</dbReference>
<proteinExistence type="predicted"/>
<reference evidence="2" key="1">
    <citation type="submission" date="2022-10" db="EMBL/GenBank/DDBJ databases">
        <title>The complete genomes of actinobacterial strains from the NBC collection.</title>
        <authorList>
            <person name="Joergensen T.S."/>
            <person name="Alvarez Arevalo M."/>
            <person name="Sterndorff E.B."/>
            <person name="Faurdal D."/>
            <person name="Vuksanovic O."/>
            <person name="Mourched A.-S."/>
            <person name="Charusanti P."/>
            <person name="Shaw S."/>
            <person name="Blin K."/>
            <person name="Weber T."/>
        </authorList>
    </citation>
    <scope>NUCLEOTIDE SEQUENCE [LARGE SCALE GENOMIC DNA]</scope>
    <source>
        <strain evidence="2">NBC 01686</strain>
    </source>
</reference>
<gene>
    <name evidence="2" type="ORF">OIE82_06660</name>
</gene>
<evidence type="ECO:0000259" key="1">
    <source>
        <dbReference type="SMART" id="SM00860"/>
    </source>
</evidence>